<feature type="chain" id="PRO_5042474926" evidence="2">
    <location>
        <begin position="22"/>
        <end position="177"/>
    </location>
</feature>
<protein>
    <submittedName>
        <fullName evidence="3">Uncharacterized protein</fullName>
    </submittedName>
</protein>
<comment type="caution">
    <text evidence="3">The sequence shown here is derived from an EMBL/GenBank/DDBJ whole genome shotgun (WGS) entry which is preliminary data.</text>
</comment>
<dbReference type="PANTHER" id="PTHR42090">
    <property type="match status" value="1"/>
</dbReference>
<dbReference type="RefSeq" id="XP_062693437.1">
    <property type="nucleotide sequence ID" value="XM_062836216.1"/>
</dbReference>
<dbReference type="EMBL" id="JAULSX010000004">
    <property type="protein sequence ID" value="KAK3492979.1"/>
    <property type="molecule type" value="Genomic_DNA"/>
</dbReference>
<keyword evidence="4" id="KW-1185">Reference proteome</keyword>
<dbReference type="AlphaFoldDB" id="A0AAJ0MRT6"/>
<sequence length="177" mass="18331">MASRTLFTRATALLRASASAAATNQPVQTGSIISISITRSTPPLMSGSTRAYHSTPLLQTAKDFKSDRTTLRPASSEGTVSASDDDVAHLDKTAFDPNKTSPKEETESAGKESNGNPLETSGANRQFSKPQGDNPAEGDMSRGEKTTAGGGKEKKKSGGPAAGSKKGGTTNYHGSKE</sequence>
<dbReference type="Proteomes" id="UP001285908">
    <property type="component" value="Unassembled WGS sequence"/>
</dbReference>
<reference evidence="3 4" key="1">
    <citation type="journal article" date="2023" name="Mol. Phylogenet. Evol.">
        <title>Genome-scale phylogeny and comparative genomics of the fungal order Sordariales.</title>
        <authorList>
            <person name="Hensen N."/>
            <person name="Bonometti L."/>
            <person name="Westerberg I."/>
            <person name="Brannstrom I.O."/>
            <person name="Guillou S."/>
            <person name="Cros-Aarteil S."/>
            <person name="Calhoun S."/>
            <person name="Haridas S."/>
            <person name="Kuo A."/>
            <person name="Mondo S."/>
            <person name="Pangilinan J."/>
            <person name="Riley R."/>
            <person name="LaButti K."/>
            <person name="Andreopoulos B."/>
            <person name="Lipzen A."/>
            <person name="Chen C."/>
            <person name="Yan M."/>
            <person name="Daum C."/>
            <person name="Ng V."/>
            <person name="Clum A."/>
            <person name="Steindorff A."/>
            <person name="Ohm R.A."/>
            <person name="Martin F."/>
            <person name="Silar P."/>
            <person name="Natvig D.O."/>
            <person name="Lalanne C."/>
            <person name="Gautier V."/>
            <person name="Ament-Velasquez S.L."/>
            <person name="Kruys A."/>
            <person name="Hutchinson M.I."/>
            <person name="Powell A.J."/>
            <person name="Barry K."/>
            <person name="Miller A.N."/>
            <person name="Grigoriev I.V."/>
            <person name="Debuchy R."/>
            <person name="Gladieux P."/>
            <person name="Hiltunen Thoren M."/>
            <person name="Johannesson H."/>
        </authorList>
    </citation>
    <scope>NUCLEOTIDE SEQUENCE [LARGE SCALE GENOMIC DNA]</scope>
    <source>
        <strain evidence="3 4">FGSC 10403</strain>
    </source>
</reference>
<evidence type="ECO:0000256" key="2">
    <source>
        <dbReference type="SAM" id="SignalP"/>
    </source>
</evidence>
<evidence type="ECO:0000313" key="4">
    <source>
        <dbReference type="Proteomes" id="UP001285908"/>
    </source>
</evidence>
<feature type="region of interest" description="Disordered" evidence="1">
    <location>
        <begin position="63"/>
        <end position="177"/>
    </location>
</feature>
<gene>
    <name evidence="3" type="ORF">B0T23DRAFT_359059</name>
</gene>
<organism evidence="3 4">
    <name type="scientific">Neurospora hispaniola</name>
    <dbReference type="NCBI Taxonomy" id="588809"/>
    <lineage>
        <taxon>Eukaryota</taxon>
        <taxon>Fungi</taxon>
        <taxon>Dikarya</taxon>
        <taxon>Ascomycota</taxon>
        <taxon>Pezizomycotina</taxon>
        <taxon>Sordariomycetes</taxon>
        <taxon>Sordariomycetidae</taxon>
        <taxon>Sordariales</taxon>
        <taxon>Sordariaceae</taxon>
        <taxon>Neurospora</taxon>
    </lineage>
</organism>
<feature type="compositionally biased region" description="Basic and acidic residues" evidence="1">
    <location>
        <begin position="101"/>
        <end position="110"/>
    </location>
</feature>
<feature type="compositionally biased region" description="Polar residues" evidence="1">
    <location>
        <begin position="111"/>
        <end position="131"/>
    </location>
</feature>
<dbReference type="PANTHER" id="PTHR42090:SF1">
    <property type="match status" value="1"/>
</dbReference>
<name>A0AAJ0MRT6_9PEZI</name>
<evidence type="ECO:0000313" key="3">
    <source>
        <dbReference type="EMBL" id="KAK3492979.1"/>
    </source>
</evidence>
<feature type="compositionally biased region" description="Polar residues" evidence="1">
    <location>
        <begin position="72"/>
        <end position="82"/>
    </location>
</feature>
<keyword evidence="2" id="KW-0732">Signal</keyword>
<proteinExistence type="predicted"/>
<feature type="signal peptide" evidence="2">
    <location>
        <begin position="1"/>
        <end position="21"/>
    </location>
</feature>
<evidence type="ECO:0000256" key="1">
    <source>
        <dbReference type="SAM" id="MobiDB-lite"/>
    </source>
</evidence>
<accession>A0AAJ0MRT6</accession>
<feature type="compositionally biased region" description="Low complexity" evidence="1">
    <location>
        <begin position="158"/>
        <end position="170"/>
    </location>
</feature>
<dbReference type="GeneID" id="87873838"/>